<feature type="transmembrane region" description="Helical" evidence="1">
    <location>
        <begin position="210"/>
        <end position="231"/>
    </location>
</feature>
<sequence>MDKPLASESISFSANQIRIQERLAIFLAFIAGYIDATGLIKWKTYVSFMSGNTTQLGTSLSTDKYGIIITSFTVIACFLLGIYAGTCLSLCKRIKNQILTFHIVSGILIFYTIIAYFYNINTISSIAIIGFSMGIMNTIVTSVGNQKVNTDFVTGTLNSLARNTAMLSMTNNKTERKQYKANAIHLLLLWIGFLSGAFTAPFLLSFLGNWSFGFPAILLLICGSWISVFNIKLNTHT</sequence>
<keyword evidence="1" id="KW-0472">Membrane</keyword>
<proteinExistence type="predicted"/>
<dbReference type="STRING" id="1612149.SAMN05216324_101523"/>
<keyword evidence="3" id="KW-1185">Reference proteome</keyword>
<dbReference type="Pfam" id="PF06912">
    <property type="entry name" value="DUF1275"/>
    <property type="match status" value="1"/>
</dbReference>
<feature type="transmembrane region" description="Helical" evidence="1">
    <location>
        <begin position="123"/>
        <end position="140"/>
    </location>
</feature>
<feature type="transmembrane region" description="Helical" evidence="1">
    <location>
        <begin position="183"/>
        <end position="204"/>
    </location>
</feature>
<organism evidence="2 3">
    <name type="scientific">Chryseobacterium limigenitum</name>
    <dbReference type="NCBI Taxonomy" id="1612149"/>
    <lineage>
        <taxon>Bacteria</taxon>
        <taxon>Pseudomonadati</taxon>
        <taxon>Bacteroidota</taxon>
        <taxon>Flavobacteriia</taxon>
        <taxon>Flavobacteriales</taxon>
        <taxon>Weeksellaceae</taxon>
        <taxon>Chryseobacterium group</taxon>
        <taxon>Chryseobacterium</taxon>
    </lineage>
</organism>
<evidence type="ECO:0000256" key="1">
    <source>
        <dbReference type="SAM" id="Phobius"/>
    </source>
</evidence>
<dbReference type="PANTHER" id="PTHR37314:SF4">
    <property type="entry name" value="UPF0700 TRANSMEMBRANE PROTEIN YOAK"/>
    <property type="match status" value="1"/>
</dbReference>
<dbReference type="AlphaFoldDB" id="A0A1K2IEF2"/>
<evidence type="ECO:0000313" key="3">
    <source>
        <dbReference type="Proteomes" id="UP000182034"/>
    </source>
</evidence>
<protein>
    <submittedName>
        <fullName evidence="2">Uncharacterized membrane protein YoaK, UPF0700 family</fullName>
    </submittedName>
</protein>
<reference evidence="3" key="1">
    <citation type="submission" date="2016-10" db="EMBL/GenBank/DDBJ databases">
        <authorList>
            <person name="Varghese N."/>
            <person name="Submissions S."/>
        </authorList>
    </citation>
    <scope>NUCLEOTIDE SEQUENCE [LARGE SCALE GENOMIC DNA]</scope>
    <source>
        <strain evidence="3">SUR2</strain>
    </source>
</reference>
<dbReference type="OrthoDB" id="885342at2"/>
<dbReference type="EMBL" id="FPKW01000001">
    <property type="protein sequence ID" value="SFZ90805.1"/>
    <property type="molecule type" value="Genomic_DNA"/>
</dbReference>
<dbReference type="RefSeq" id="WP_072406891.1">
    <property type="nucleotide sequence ID" value="NZ_FPKW01000001.1"/>
</dbReference>
<accession>A0A1K2IEF2</accession>
<keyword evidence="1" id="KW-1133">Transmembrane helix</keyword>
<feature type="transmembrane region" description="Helical" evidence="1">
    <location>
        <begin position="98"/>
        <end position="117"/>
    </location>
</feature>
<evidence type="ECO:0000313" key="2">
    <source>
        <dbReference type="EMBL" id="SFZ90805.1"/>
    </source>
</evidence>
<gene>
    <name evidence="2" type="ORF">SAMN05216324_101523</name>
</gene>
<dbReference type="InterPro" id="IPR010699">
    <property type="entry name" value="DUF1275"/>
</dbReference>
<name>A0A1K2IEF2_9FLAO</name>
<feature type="transmembrane region" description="Helical" evidence="1">
    <location>
        <begin position="65"/>
        <end position="86"/>
    </location>
</feature>
<feature type="transmembrane region" description="Helical" evidence="1">
    <location>
        <begin position="23"/>
        <end position="45"/>
    </location>
</feature>
<dbReference type="PANTHER" id="PTHR37314">
    <property type="entry name" value="SLR0142 PROTEIN"/>
    <property type="match status" value="1"/>
</dbReference>
<dbReference type="Proteomes" id="UP000182034">
    <property type="component" value="Unassembled WGS sequence"/>
</dbReference>
<keyword evidence="1" id="KW-0812">Transmembrane</keyword>